<protein>
    <recommendedName>
        <fullName evidence="3">histone deacetylase</fullName>
        <ecNumber evidence="3">3.5.1.98</ecNumber>
    </recommendedName>
</protein>
<evidence type="ECO:0000256" key="6">
    <source>
        <dbReference type="ARBA" id="ARBA00022853"/>
    </source>
</evidence>
<comment type="caution">
    <text evidence="12">The sequence shown here is derived from an EMBL/GenBank/DDBJ whole genome shotgun (WGS) entry which is preliminary data.</text>
</comment>
<dbReference type="Gene3D" id="3.40.800.20">
    <property type="entry name" value="Histone deacetylase domain"/>
    <property type="match status" value="1"/>
</dbReference>
<evidence type="ECO:0000256" key="1">
    <source>
        <dbReference type="ARBA" id="ARBA00004123"/>
    </source>
</evidence>
<dbReference type="AlphaFoldDB" id="A0A9W6ZQE5"/>
<feature type="compositionally biased region" description="Polar residues" evidence="10">
    <location>
        <begin position="26"/>
        <end position="43"/>
    </location>
</feature>
<comment type="similarity">
    <text evidence="2">Belongs to the histone deacetylase family. HD type 2 subfamily.</text>
</comment>
<keyword evidence="6" id="KW-0156">Chromatin regulator</keyword>
<evidence type="ECO:0000256" key="9">
    <source>
        <dbReference type="ARBA" id="ARBA00023242"/>
    </source>
</evidence>
<keyword evidence="13" id="KW-1185">Reference proteome</keyword>
<dbReference type="EMBL" id="BRXW01000451">
    <property type="protein sequence ID" value="GMH56201.1"/>
    <property type="molecule type" value="Genomic_DNA"/>
</dbReference>
<accession>A0A9W6ZQE5</accession>
<evidence type="ECO:0000256" key="2">
    <source>
        <dbReference type="ARBA" id="ARBA00007738"/>
    </source>
</evidence>
<dbReference type="OrthoDB" id="424012at2759"/>
<gene>
    <name evidence="12" type="ORF">TrLO_g5428</name>
</gene>
<dbReference type="GO" id="GO:0141221">
    <property type="term" value="F:histone deacetylase activity, hydrolytic mechanism"/>
    <property type="evidence" value="ECO:0007669"/>
    <property type="project" value="UniProtKB-EC"/>
</dbReference>
<feature type="region of interest" description="Disordered" evidence="10">
    <location>
        <begin position="1"/>
        <end position="46"/>
    </location>
</feature>
<evidence type="ECO:0000313" key="12">
    <source>
        <dbReference type="EMBL" id="GMH56201.1"/>
    </source>
</evidence>
<organism evidence="12 13">
    <name type="scientific">Triparma laevis f. longispina</name>
    <dbReference type="NCBI Taxonomy" id="1714387"/>
    <lineage>
        <taxon>Eukaryota</taxon>
        <taxon>Sar</taxon>
        <taxon>Stramenopiles</taxon>
        <taxon>Ochrophyta</taxon>
        <taxon>Bolidophyceae</taxon>
        <taxon>Parmales</taxon>
        <taxon>Triparmaceae</taxon>
        <taxon>Triparma</taxon>
    </lineage>
</organism>
<keyword evidence="7" id="KW-0805">Transcription regulation</keyword>
<evidence type="ECO:0000256" key="8">
    <source>
        <dbReference type="ARBA" id="ARBA00023163"/>
    </source>
</evidence>
<keyword evidence="5" id="KW-0378">Hydrolase</keyword>
<evidence type="ECO:0000256" key="10">
    <source>
        <dbReference type="SAM" id="MobiDB-lite"/>
    </source>
</evidence>
<dbReference type="GO" id="GO:0000118">
    <property type="term" value="C:histone deacetylase complex"/>
    <property type="evidence" value="ECO:0007669"/>
    <property type="project" value="TreeGrafter"/>
</dbReference>
<dbReference type="GO" id="GO:0040029">
    <property type="term" value="P:epigenetic regulation of gene expression"/>
    <property type="evidence" value="ECO:0007669"/>
    <property type="project" value="TreeGrafter"/>
</dbReference>
<proteinExistence type="inferred from homology"/>
<evidence type="ECO:0000256" key="7">
    <source>
        <dbReference type="ARBA" id="ARBA00023015"/>
    </source>
</evidence>
<comment type="subcellular location">
    <subcellularLocation>
        <location evidence="1">Nucleus</location>
    </subcellularLocation>
</comment>
<keyword evidence="4" id="KW-0678">Repressor</keyword>
<keyword evidence="8" id="KW-0804">Transcription</keyword>
<dbReference type="CDD" id="cd09992">
    <property type="entry name" value="HDAC_classII"/>
    <property type="match status" value="1"/>
</dbReference>
<reference evidence="13" key="1">
    <citation type="journal article" date="2023" name="Commun. Biol.">
        <title>Genome analysis of Parmales, the sister group of diatoms, reveals the evolutionary specialization of diatoms from phago-mixotrophs to photoautotrophs.</title>
        <authorList>
            <person name="Ban H."/>
            <person name="Sato S."/>
            <person name="Yoshikawa S."/>
            <person name="Yamada K."/>
            <person name="Nakamura Y."/>
            <person name="Ichinomiya M."/>
            <person name="Sato N."/>
            <person name="Blanc-Mathieu R."/>
            <person name="Endo H."/>
            <person name="Kuwata A."/>
            <person name="Ogata H."/>
        </authorList>
    </citation>
    <scope>NUCLEOTIDE SEQUENCE [LARGE SCALE GENOMIC DNA]</scope>
    <source>
        <strain evidence="13">NIES 3700</strain>
    </source>
</reference>
<evidence type="ECO:0000259" key="11">
    <source>
        <dbReference type="Pfam" id="PF00850"/>
    </source>
</evidence>
<dbReference type="PRINTS" id="PR01270">
    <property type="entry name" value="HDASUPER"/>
</dbReference>
<evidence type="ECO:0000313" key="13">
    <source>
        <dbReference type="Proteomes" id="UP001165122"/>
    </source>
</evidence>
<evidence type="ECO:0000256" key="5">
    <source>
        <dbReference type="ARBA" id="ARBA00022801"/>
    </source>
</evidence>
<name>A0A9W6ZQE5_9STRA</name>
<dbReference type="InterPro" id="IPR023801">
    <property type="entry name" value="His_deacetylse_dom"/>
</dbReference>
<dbReference type="PANTHER" id="PTHR10625:SF5">
    <property type="entry name" value="HISTONE DEACETYLASE"/>
    <property type="match status" value="1"/>
</dbReference>
<dbReference type="InterPro" id="IPR037138">
    <property type="entry name" value="His_deacetylse_dom_sf"/>
</dbReference>
<dbReference type="InterPro" id="IPR000286">
    <property type="entry name" value="HDACs"/>
</dbReference>
<dbReference type="InterPro" id="IPR023696">
    <property type="entry name" value="Ureohydrolase_dom_sf"/>
</dbReference>
<keyword evidence="9" id="KW-0539">Nucleus</keyword>
<evidence type="ECO:0000256" key="3">
    <source>
        <dbReference type="ARBA" id="ARBA00012111"/>
    </source>
</evidence>
<dbReference type="Pfam" id="PF00850">
    <property type="entry name" value="Hist_deacetyl"/>
    <property type="match status" value="1"/>
</dbReference>
<dbReference type="PANTHER" id="PTHR10625">
    <property type="entry name" value="HISTONE DEACETYLASE HDAC1-RELATED"/>
    <property type="match status" value="1"/>
</dbReference>
<dbReference type="SUPFAM" id="SSF52768">
    <property type="entry name" value="Arginase/deacetylase"/>
    <property type="match status" value="1"/>
</dbReference>
<evidence type="ECO:0000256" key="4">
    <source>
        <dbReference type="ARBA" id="ARBA00022491"/>
    </source>
</evidence>
<sequence>MSFATHTPKPSASENANGQLKGARFASSSLDKTTRKPSTSQPVDSLHSLSSLSLKSEYDFPPQTCNFIHLFYDEILGRTHLPENHAYECPERVKVIYSHLKSRPNFDSSYIEFSSDQIQPGGGRLLRPHDLEILHSPTYIKTLTEFKSLRSEQLRIAELKYDNDVYVHSTSFEASLIAASGVLDCCRRATHSEGGSRMGMAICRPPGHHACQNKAMGFCFLNNVALAAKISLNRSWSKKVLIIDWDIHHGNGTQDLTYNDPNIMYLSLHRQGTGSNFFYPGTGMPHETGGGLAEGTNVNVTWNQRLMGNTEYLCAWSELVLPVVNEFRADLIVISSGFDAAKGDLIGDCLLTPECYFLMTKSLMTVINRDKTAVVVALEGGYNLDVIPLCQEAVSMALMGEEWDEDGRVNPLSQLSSPQPQPKSRIALSENPLVRARLTLNKYWDYYEKNDRQRGKKLSKGACNSVNKTVRALQEIDFFKNLGLRQVKEQIEQKAHGTRGVPVGGGKKKGDYLDDDDLDAMFGSMNLKEIRK</sequence>
<dbReference type="Proteomes" id="UP001165122">
    <property type="component" value="Unassembled WGS sequence"/>
</dbReference>
<feature type="compositionally biased region" description="Polar residues" evidence="10">
    <location>
        <begin position="1"/>
        <end position="18"/>
    </location>
</feature>
<dbReference type="EC" id="3.5.1.98" evidence="3"/>
<feature type="domain" description="Histone deacetylase" evidence="11">
    <location>
        <begin position="88"/>
        <end position="394"/>
    </location>
</feature>